<keyword evidence="1" id="KW-1133">Transmembrane helix</keyword>
<name>A0A8U0IJ49_9EURY</name>
<accession>A0A8U0IJ49</accession>
<keyword evidence="3" id="KW-1185">Reference proteome</keyword>
<reference evidence="2" key="1">
    <citation type="submission" date="2022-04" db="EMBL/GenBank/DDBJ databases">
        <title>Diverse halophilic archaea isolated from saline environments.</title>
        <authorList>
            <person name="Cui H.-L."/>
        </authorList>
    </citation>
    <scope>NUCLEOTIDE SEQUENCE</scope>
    <source>
        <strain evidence="2">XZYJT40</strain>
    </source>
</reference>
<evidence type="ECO:0000313" key="2">
    <source>
        <dbReference type="EMBL" id="UPW01137.1"/>
    </source>
</evidence>
<keyword evidence="1" id="KW-0812">Transmembrane</keyword>
<keyword evidence="1" id="KW-0472">Membrane</keyword>
<dbReference type="RefSeq" id="WP_248655542.1">
    <property type="nucleotide sequence ID" value="NZ_CP096658.1"/>
</dbReference>
<sequence>MTRRSTSRARFDVTLVSKVVVSLLFLVALAAAAMSVRADGFDSLATTAGSLYVTGALAVGVLRDATDTRRWRVAFFGGVAVFGLAEYAASSEWFDLLLAAAGAAMLAGDAFDRFSG</sequence>
<evidence type="ECO:0000256" key="1">
    <source>
        <dbReference type="SAM" id="Phobius"/>
    </source>
</evidence>
<feature type="transmembrane region" description="Helical" evidence="1">
    <location>
        <begin position="73"/>
        <end position="90"/>
    </location>
</feature>
<dbReference type="EMBL" id="CP096658">
    <property type="protein sequence ID" value="UPW01137.1"/>
    <property type="molecule type" value="Genomic_DNA"/>
</dbReference>
<organism evidence="2 3">
    <name type="scientific">Halorussus gelatinilyticus</name>
    <dbReference type="NCBI Taxonomy" id="2937524"/>
    <lineage>
        <taxon>Archaea</taxon>
        <taxon>Methanobacteriati</taxon>
        <taxon>Methanobacteriota</taxon>
        <taxon>Stenosarchaea group</taxon>
        <taxon>Halobacteria</taxon>
        <taxon>Halobacteriales</taxon>
        <taxon>Haladaptataceae</taxon>
        <taxon>Halorussus</taxon>
    </lineage>
</organism>
<feature type="transmembrane region" description="Helical" evidence="1">
    <location>
        <begin position="48"/>
        <end position="66"/>
    </location>
</feature>
<dbReference type="GeneID" id="72188850"/>
<dbReference type="KEGG" id="haxz:M0R88_03305"/>
<dbReference type="AlphaFoldDB" id="A0A8U0IJ49"/>
<gene>
    <name evidence="2" type="ORF">M0R88_03305</name>
</gene>
<protein>
    <submittedName>
        <fullName evidence="2">Uncharacterized protein</fullName>
    </submittedName>
</protein>
<evidence type="ECO:0000313" key="3">
    <source>
        <dbReference type="Proteomes" id="UP000830434"/>
    </source>
</evidence>
<dbReference type="Proteomes" id="UP000830434">
    <property type="component" value="Chromosome"/>
</dbReference>
<proteinExistence type="predicted"/>